<keyword evidence="1 4" id="KW-0808">Transferase</keyword>
<dbReference type="NCBIfam" id="NF007853">
    <property type="entry name" value="PRK10562.1"/>
    <property type="match status" value="1"/>
</dbReference>
<dbReference type="EMBL" id="JAQGEC010000017">
    <property type="protein sequence ID" value="MDR9891959.1"/>
    <property type="molecule type" value="Genomic_DNA"/>
</dbReference>
<evidence type="ECO:0000313" key="5">
    <source>
        <dbReference type="Proteomes" id="UP001248822"/>
    </source>
</evidence>
<dbReference type="PANTHER" id="PTHR43800:SF1">
    <property type="entry name" value="PEPTIDYL-LYSINE N-ACETYLTRANSFERASE YJAB"/>
    <property type="match status" value="1"/>
</dbReference>
<sequence>MIRIWQSDDITALLRLWLESTTTAHPFIDANYWIESEALVRDAYLPGSETWVWTEADDILGFISVMQSQFIGALFVATDHIGKGIGQALISHVKHRYPSLSLEVYQKNSRAVNFYHAQGFRIEDSAWQDETHHPTWIMRWQADRMP</sequence>
<dbReference type="InterPro" id="IPR000182">
    <property type="entry name" value="GNAT_dom"/>
</dbReference>
<dbReference type="RefSeq" id="WP_310827115.1">
    <property type="nucleotide sequence ID" value="NZ_JAQGEC010000017.1"/>
</dbReference>
<dbReference type="GO" id="GO:0016747">
    <property type="term" value="F:acyltransferase activity, transferring groups other than amino-acyl groups"/>
    <property type="evidence" value="ECO:0007669"/>
    <property type="project" value="InterPro"/>
</dbReference>
<comment type="caution">
    <text evidence="4">The sequence shown here is derived from an EMBL/GenBank/DDBJ whole genome shotgun (WGS) entry which is preliminary data.</text>
</comment>
<proteinExistence type="predicted"/>
<dbReference type="Pfam" id="PF13673">
    <property type="entry name" value="Acetyltransf_10"/>
    <property type="match status" value="1"/>
</dbReference>
<dbReference type="CDD" id="cd04301">
    <property type="entry name" value="NAT_SF"/>
    <property type="match status" value="1"/>
</dbReference>
<dbReference type="SUPFAM" id="SSF55729">
    <property type="entry name" value="Acyl-CoA N-acyltransferases (Nat)"/>
    <property type="match status" value="1"/>
</dbReference>
<evidence type="ECO:0000256" key="1">
    <source>
        <dbReference type="ARBA" id="ARBA00022679"/>
    </source>
</evidence>
<keyword evidence="2 4" id="KW-0012">Acyltransferase</keyword>
<dbReference type="EC" id="2.3.1.-" evidence="4"/>
<dbReference type="Proteomes" id="UP001248822">
    <property type="component" value="Unassembled WGS sequence"/>
</dbReference>
<evidence type="ECO:0000259" key="3">
    <source>
        <dbReference type="PROSITE" id="PS51186"/>
    </source>
</evidence>
<evidence type="ECO:0000313" key="4">
    <source>
        <dbReference type="EMBL" id="MDR9891959.1"/>
    </source>
</evidence>
<dbReference type="PROSITE" id="PS51186">
    <property type="entry name" value="GNAT"/>
    <property type="match status" value="1"/>
</dbReference>
<accession>A0AAE4DR14</accession>
<reference evidence="4" key="1">
    <citation type="submission" date="2022-12" db="EMBL/GenBank/DDBJ databases">
        <title>NDM-1 containing novel ST 2018 Pseudenterobacter timonensis.</title>
        <authorList>
            <person name="Halder G."/>
            <person name="Mandal S."/>
            <person name="Dutta S."/>
        </authorList>
    </citation>
    <scope>NUCLEOTIDE SEQUENCE</scope>
    <source>
        <strain evidence="4">CNCI147</strain>
    </source>
</reference>
<name>A0AAE4DR14_9ENTR</name>
<dbReference type="AlphaFoldDB" id="A0AAE4DR14"/>
<dbReference type="InterPro" id="IPR016181">
    <property type="entry name" value="Acyl_CoA_acyltransferase"/>
</dbReference>
<dbReference type="PANTHER" id="PTHR43800">
    <property type="entry name" value="PEPTIDYL-LYSINE N-ACETYLTRANSFERASE YJAB"/>
    <property type="match status" value="1"/>
</dbReference>
<organism evidence="4 5">
    <name type="scientific">Pseudenterobacter timonensis</name>
    <dbReference type="NCBI Taxonomy" id="1755099"/>
    <lineage>
        <taxon>Bacteria</taxon>
        <taxon>Pseudomonadati</taxon>
        <taxon>Pseudomonadota</taxon>
        <taxon>Gammaproteobacteria</taxon>
        <taxon>Enterobacterales</taxon>
        <taxon>Enterobacteriaceae</taxon>
        <taxon>Pseudenterobacter</taxon>
    </lineage>
</organism>
<dbReference type="Gene3D" id="3.40.630.30">
    <property type="match status" value="1"/>
</dbReference>
<gene>
    <name evidence="4" type="ORF">O7047_17210</name>
</gene>
<evidence type="ECO:0000256" key="2">
    <source>
        <dbReference type="ARBA" id="ARBA00023315"/>
    </source>
</evidence>
<protein>
    <submittedName>
        <fullName evidence="4">N-acetyltransferase</fullName>
        <ecNumber evidence="4">2.3.1.-</ecNumber>
    </submittedName>
</protein>
<feature type="domain" description="N-acetyltransferase" evidence="3">
    <location>
        <begin position="1"/>
        <end position="143"/>
    </location>
</feature>